<reference evidence="6 7" key="1">
    <citation type="submission" date="2016-07" db="EMBL/GenBank/DDBJ databases">
        <title>Pervasive Adenine N6-methylation of Active Genes in Fungi.</title>
        <authorList>
            <consortium name="DOE Joint Genome Institute"/>
            <person name="Mondo S.J."/>
            <person name="Dannebaum R.O."/>
            <person name="Kuo R.C."/>
            <person name="Labutti K."/>
            <person name="Haridas S."/>
            <person name="Kuo A."/>
            <person name="Salamov A."/>
            <person name="Ahrendt S.R."/>
            <person name="Lipzen A."/>
            <person name="Sullivan W."/>
            <person name="Andreopoulos W.B."/>
            <person name="Clum A."/>
            <person name="Lindquist E."/>
            <person name="Daum C."/>
            <person name="Ramamoorthy G.K."/>
            <person name="Gryganskyi A."/>
            <person name="Culley D."/>
            <person name="Magnuson J.K."/>
            <person name="James T.Y."/>
            <person name="O'Malley M.A."/>
            <person name="Stajich J.E."/>
            <person name="Spatafora J.W."/>
            <person name="Visel A."/>
            <person name="Grigoriev I.V."/>
        </authorList>
    </citation>
    <scope>NUCLEOTIDE SEQUENCE [LARGE SCALE GENOMIC DNA]</scope>
    <source>
        <strain evidence="6 7">12-1054</strain>
    </source>
</reference>
<dbReference type="SUPFAM" id="SSF52172">
    <property type="entry name" value="CheY-like"/>
    <property type="match status" value="1"/>
</dbReference>
<feature type="region of interest" description="Disordered" evidence="4">
    <location>
        <begin position="306"/>
        <end position="344"/>
    </location>
</feature>
<dbReference type="EMBL" id="MCFI01000005">
    <property type="protein sequence ID" value="ORY85089.1"/>
    <property type="molecule type" value="Genomic_DNA"/>
</dbReference>
<keyword evidence="1 3" id="KW-0597">Phosphoprotein</keyword>
<dbReference type="RefSeq" id="XP_040726872.1">
    <property type="nucleotide sequence ID" value="XM_040868193.1"/>
</dbReference>
<dbReference type="AlphaFoldDB" id="A0A1Y2FMD2"/>
<feature type="compositionally biased region" description="Low complexity" evidence="4">
    <location>
        <begin position="146"/>
        <end position="159"/>
    </location>
</feature>
<evidence type="ECO:0000256" key="2">
    <source>
        <dbReference type="ARBA" id="ARBA00023012"/>
    </source>
</evidence>
<organism evidence="6 7">
    <name type="scientific">Protomyces lactucae-debilis</name>
    <dbReference type="NCBI Taxonomy" id="2754530"/>
    <lineage>
        <taxon>Eukaryota</taxon>
        <taxon>Fungi</taxon>
        <taxon>Dikarya</taxon>
        <taxon>Ascomycota</taxon>
        <taxon>Taphrinomycotina</taxon>
        <taxon>Taphrinomycetes</taxon>
        <taxon>Taphrinales</taxon>
        <taxon>Protomycetaceae</taxon>
        <taxon>Protomyces</taxon>
    </lineage>
</organism>
<comment type="caution">
    <text evidence="6">The sequence shown here is derived from an EMBL/GenBank/DDBJ whole genome shotgun (WGS) entry which is preliminary data.</text>
</comment>
<dbReference type="InterPro" id="IPR001789">
    <property type="entry name" value="Sig_transdc_resp-reg_receiver"/>
</dbReference>
<dbReference type="PROSITE" id="PS50110">
    <property type="entry name" value="RESPONSE_REGULATORY"/>
    <property type="match status" value="1"/>
</dbReference>
<feature type="domain" description="Response regulatory" evidence="5">
    <location>
        <begin position="398"/>
        <end position="542"/>
    </location>
</feature>
<dbReference type="Pfam" id="PF00072">
    <property type="entry name" value="Response_reg"/>
    <property type="match status" value="1"/>
</dbReference>
<dbReference type="InterPro" id="IPR011006">
    <property type="entry name" value="CheY-like_superfamily"/>
</dbReference>
<dbReference type="Gene3D" id="3.40.50.2300">
    <property type="match status" value="1"/>
</dbReference>
<dbReference type="GeneID" id="63784792"/>
<dbReference type="PANTHER" id="PTHR45339:SF1">
    <property type="entry name" value="HYBRID SIGNAL TRANSDUCTION HISTIDINE KINASE J"/>
    <property type="match status" value="1"/>
</dbReference>
<evidence type="ECO:0000313" key="6">
    <source>
        <dbReference type="EMBL" id="ORY85089.1"/>
    </source>
</evidence>
<evidence type="ECO:0000256" key="3">
    <source>
        <dbReference type="PROSITE-ProRule" id="PRU00169"/>
    </source>
</evidence>
<feature type="modified residue" description="4-aspartylphosphate" evidence="3">
    <location>
        <position position="447"/>
    </location>
</feature>
<feature type="compositionally biased region" description="Polar residues" evidence="4">
    <location>
        <begin position="160"/>
        <end position="189"/>
    </location>
</feature>
<keyword evidence="7" id="KW-1185">Reference proteome</keyword>
<sequence length="561" mass="60365">MRRLWVKRGVNGTPASIQLQGDDLVDDLKDAVFRKYPVALARSYDAPDVSICVALPSSTKPNITETKALAVDTSVDLVVKTYFPSGQRVEDALVIQVPSNSQAHASPYVSGPMRHSPLSGTLGLLTHDMRDFEYFPETPPLTNSTGQSAQQQQAQPGQQYNANMYNPHQSARSLSATSHQRSPGSNNVHEGSVRPAPPLQMSSAMRTAAYRQSPRPSNAGSQTGSQHSIGSRRHSSHNDGDTTPMATTHQPDPQIPPPPPLVLLGAGDDRSVSPSIVPLSTDELSAAGQLQPSQLLEEAAANAAGIDAGNHGSPAPGRMRRDTSASSNEPKSRPPRPSLGRTHTASKLNIVSPAASTHSSTHSVAKVDKSVKLKKEAPAGPGLFGPGGLLEGVVPPIVVLVVEDNMINQKILETFMKKRKIRCLTAKNGREAVDKWKMGGIHLVLMDIQMPIMSGIEATKEIRRLERINNIGVFSKKETVASITDEADLLPAVQLRSPVIIVALTASSLQSDRHEALAAGCNDFLTKPVSLVWLERKVFEWGCMQALIDFEGWKKFRNAAA</sequence>
<dbReference type="GO" id="GO:0000156">
    <property type="term" value="F:phosphorelay response regulator activity"/>
    <property type="evidence" value="ECO:0007669"/>
    <property type="project" value="UniProtKB-ARBA"/>
</dbReference>
<evidence type="ECO:0000259" key="5">
    <source>
        <dbReference type="PROSITE" id="PS50110"/>
    </source>
</evidence>
<dbReference type="CDD" id="cd17546">
    <property type="entry name" value="REC_hyHK_CKI1_RcsC-like"/>
    <property type="match status" value="1"/>
</dbReference>
<name>A0A1Y2FMD2_PROLT</name>
<dbReference type="PANTHER" id="PTHR45339">
    <property type="entry name" value="HYBRID SIGNAL TRANSDUCTION HISTIDINE KINASE J"/>
    <property type="match status" value="1"/>
</dbReference>
<keyword evidence="2" id="KW-0902">Two-component regulatory system</keyword>
<dbReference type="SMART" id="SM00448">
    <property type="entry name" value="REC"/>
    <property type="match status" value="1"/>
</dbReference>
<evidence type="ECO:0000256" key="4">
    <source>
        <dbReference type="SAM" id="MobiDB-lite"/>
    </source>
</evidence>
<feature type="region of interest" description="Disordered" evidence="4">
    <location>
        <begin position="134"/>
        <end position="276"/>
    </location>
</feature>
<dbReference type="FunFam" id="3.40.50.2300:FF:000146">
    <property type="entry name" value="Putative two-component response regulator SSK1p"/>
    <property type="match status" value="1"/>
</dbReference>
<feature type="compositionally biased region" description="Polar residues" evidence="4">
    <location>
        <begin position="214"/>
        <end position="229"/>
    </location>
</feature>
<proteinExistence type="predicted"/>
<feature type="region of interest" description="Disordered" evidence="4">
    <location>
        <begin position="103"/>
        <end position="122"/>
    </location>
</feature>
<dbReference type="STRING" id="56484.A0A1Y2FMD2"/>
<dbReference type="Proteomes" id="UP000193685">
    <property type="component" value="Unassembled WGS sequence"/>
</dbReference>
<evidence type="ECO:0000256" key="1">
    <source>
        <dbReference type="ARBA" id="ARBA00022553"/>
    </source>
</evidence>
<dbReference type="OrthoDB" id="21225at2759"/>
<accession>A0A1Y2FMD2</accession>
<evidence type="ECO:0000313" key="7">
    <source>
        <dbReference type="Proteomes" id="UP000193685"/>
    </source>
</evidence>
<protein>
    <recommendedName>
        <fullName evidence="5">Response regulatory domain-containing protein</fullName>
    </recommendedName>
</protein>
<gene>
    <name evidence="6" type="ORF">BCR37DRAFT_355999</name>
</gene>